<proteinExistence type="predicted"/>
<reference evidence="1" key="1">
    <citation type="journal article" date="2010" name="Appl. Environ. Microbiol.">
        <title>Partial chromosome sequence of Spiroplasma citri reveals extensive viral invasion and important gene decay.</title>
        <authorList>
            <person name="Carle P."/>
            <person name="Saillard C."/>
            <person name="Carrere N."/>
            <person name="Carrere S."/>
            <person name="Duret S."/>
            <person name="Eveillard S."/>
            <person name="Gaurivaud P."/>
            <person name="Gourgues G."/>
            <person name="Gouzy J."/>
            <person name="Salar P."/>
            <person name="Verdin E."/>
            <person name="Breton M."/>
            <person name="Blanchard A."/>
            <person name="Laigret F."/>
            <person name="Bove J.M."/>
            <person name="Renaudin J."/>
            <person name="Foissac X."/>
        </authorList>
    </citation>
    <scope>NUCLEOTIDE SEQUENCE</scope>
    <source>
        <strain evidence="1">GII3-3X</strain>
    </source>
</reference>
<evidence type="ECO:0000313" key="1">
    <source>
        <dbReference type="EMBL" id="CAK98329.1"/>
    </source>
</evidence>
<gene>
    <name evidence="1" type="ORF">SPICI01B_082</name>
</gene>
<dbReference type="EMBL" id="AM285302">
    <property type="protein sequence ID" value="CAK98329.1"/>
    <property type="molecule type" value="Genomic_DNA"/>
</dbReference>
<protein>
    <submittedName>
        <fullName evidence="1">Uncharacterized protein</fullName>
    </submittedName>
</protein>
<dbReference type="AlphaFoldDB" id="Q14QA0"/>
<sequence length="54" mass="6404">MVLNPPIIAQLQRTYPKPTYHNCLITRLKVVFKISWIEIKVKKKKTIVIIKTKK</sequence>
<name>Q14QA0_SPICI</name>
<accession>Q14QA0</accession>
<organism evidence="1">
    <name type="scientific">Spiroplasma citri</name>
    <dbReference type="NCBI Taxonomy" id="2133"/>
    <lineage>
        <taxon>Bacteria</taxon>
        <taxon>Bacillati</taxon>
        <taxon>Mycoplasmatota</taxon>
        <taxon>Mollicutes</taxon>
        <taxon>Entomoplasmatales</taxon>
        <taxon>Spiroplasmataceae</taxon>
        <taxon>Spiroplasma</taxon>
    </lineage>
</organism>